<dbReference type="PANTHER" id="PTHR43737:SF1">
    <property type="entry name" value="DUF1501 DOMAIN-CONTAINING PROTEIN"/>
    <property type="match status" value="1"/>
</dbReference>
<organism evidence="2 3">
    <name type="scientific">Arsenicicoccus bolidensis</name>
    <dbReference type="NCBI Taxonomy" id="229480"/>
    <lineage>
        <taxon>Bacteria</taxon>
        <taxon>Bacillati</taxon>
        <taxon>Actinomycetota</taxon>
        <taxon>Actinomycetes</taxon>
        <taxon>Micrococcales</taxon>
        <taxon>Intrasporangiaceae</taxon>
        <taxon>Arsenicicoccus</taxon>
    </lineage>
</organism>
<evidence type="ECO:0000256" key="1">
    <source>
        <dbReference type="SAM" id="MobiDB-lite"/>
    </source>
</evidence>
<keyword evidence="3" id="KW-1185">Reference proteome</keyword>
<gene>
    <name evidence="2" type="ORF">MHL29_07745</name>
</gene>
<reference evidence="2 3" key="1">
    <citation type="submission" date="2022-02" db="EMBL/GenBank/DDBJ databases">
        <title>Uncovering new skin microbiome diversity through culturing and metagenomics.</title>
        <authorList>
            <person name="Conlan S."/>
            <person name="Deming C."/>
            <person name="Nisc Comparative Sequencing Program N."/>
            <person name="Segre J.A."/>
        </authorList>
    </citation>
    <scope>NUCLEOTIDE SEQUENCE [LARGE SCALE GENOMIC DNA]</scope>
    <source>
        <strain evidence="2 3">ACRQZ</strain>
    </source>
</reference>
<dbReference type="EMBL" id="JAKRCV010000018">
    <property type="protein sequence ID" value="MCG7321780.1"/>
    <property type="molecule type" value="Genomic_DNA"/>
</dbReference>
<feature type="compositionally biased region" description="Low complexity" evidence="1">
    <location>
        <begin position="1"/>
        <end position="17"/>
    </location>
</feature>
<sequence>MTTPSTPSSPSGPSGPSVRRRSSGPRATAPGAPDPYAPLVHDDLVTPMHHHDESRNHLVVRTDDGPRVMSPTDAASYVEHVRPPACPHEVAEAAGWRGPLRRRTVLQGAALGFGALLAESAVPRYAFAETATQRDLLVVIFVRGGADGLSLVPPLQDSAYLAARPTIRVTSSQALPLDGKVGLNPAMKGLKALYDAGDLAVVLGAGNPAVRRSHFEDMNAMEWAAPANMRSGWLARHLTTSGPTTGTVRAITRGSQVALSLSSPSMETPAVAELASFGLQPTYTTDGTTRERITTIIDQMYARAGGGAALTARSTLDAVARLADQRAVAAAGKYVPANGAAYPDTTFGKGMRDIAQIAKAGRGLEVACIDNDDWDMHRNLGLAQDTNGWMWRRAADLSAGIAALRADLGDLWQRTTVVTMSEFGRRVQENGDQGLDHGHGNVMFVAGGGVNGKKVYGTMPTLTTANLVEGDVPITTDYRQVLSEIIRARLLNGGSLGTIFPGFTPRTTPLGVV</sequence>
<evidence type="ECO:0000313" key="3">
    <source>
        <dbReference type="Proteomes" id="UP001521931"/>
    </source>
</evidence>
<dbReference type="RefSeq" id="WP_239263652.1">
    <property type="nucleotide sequence ID" value="NZ_JAKRCV010000018.1"/>
</dbReference>
<comment type="caution">
    <text evidence="2">The sequence shown here is derived from an EMBL/GenBank/DDBJ whole genome shotgun (WGS) entry which is preliminary data.</text>
</comment>
<proteinExistence type="predicted"/>
<dbReference type="PANTHER" id="PTHR43737">
    <property type="entry name" value="BLL7424 PROTEIN"/>
    <property type="match status" value="1"/>
</dbReference>
<protein>
    <submittedName>
        <fullName evidence="2">DUF1501 domain-containing protein</fullName>
    </submittedName>
</protein>
<feature type="region of interest" description="Disordered" evidence="1">
    <location>
        <begin position="1"/>
        <end position="42"/>
    </location>
</feature>
<dbReference type="InterPro" id="IPR010869">
    <property type="entry name" value="DUF1501"/>
</dbReference>
<dbReference type="Pfam" id="PF07394">
    <property type="entry name" value="DUF1501"/>
    <property type="match status" value="1"/>
</dbReference>
<accession>A0ABS9Q1N0</accession>
<name>A0ABS9Q1N0_9MICO</name>
<dbReference type="Proteomes" id="UP001521931">
    <property type="component" value="Unassembled WGS sequence"/>
</dbReference>
<evidence type="ECO:0000313" key="2">
    <source>
        <dbReference type="EMBL" id="MCG7321780.1"/>
    </source>
</evidence>